<comment type="caution">
    <text evidence="1">The sequence shown here is derived from an EMBL/GenBank/DDBJ whole genome shotgun (WGS) entry which is preliminary data.</text>
</comment>
<dbReference type="AlphaFoldDB" id="A0A139WQD2"/>
<organism evidence="1 2">
    <name type="scientific">Scytonema hofmannii PCC 7110</name>
    <dbReference type="NCBI Taxonomy" id="128403"/>
    <lineage>
        <taxon>Bacteria</taxon>
        <taxon>Bacillati</taxon>
        <taxon>Cyanobacteriota</taxon>
        <taxon>Cyanophyceae</taxon>
        <taxon>Nostocales</taxon>
        <taxon>Scytonemataceae</taxon>
        <taxon>Scytonema</taxon>
    </lineage>
</organism>
<sequence length="59" mass="7067">MYLYFPFLGVFPQLVMFFTIEYHRVNDRIAWDIANTHLPDLEKAICWLLQQPGIKPRSL</sequence>
<proteinExistence type="predicted"/>
<evidence type="ECO:0000313" key="2">
    <source>
        <dbReference type="Proteomes" id="UP000076925"/>
    </source>
</evidence>
<protein>
    <submittedName>
        <fullName evidence="1">Uncharacterized protein</fullName>
    </submittedName>
</protein>
<dbReference type="Proteomes" id="UP000076925">
    <property type="component" value="Unassembled WGS sequence"/>
</dbReference>
<name>A0A139WQD2_9CYAN</name>
<evidence type="ECO:0000313" key="1">
    <source>
        <dbReference type="EMBL" id="KYC34636.1"/>
    </source>
</evidence>
<keyword evidence="2" id="KW-1185">Reference proteome</keyword>
<gene>
    <name evidence="1" type="ORF">WA1_50430</name>
</gene>
<dbReference type="EMBL" id="ANNX02000077">
    <property type="protein sequence ID" value="KYC34636.1"/>
    <property type="molecule type" value="Genomic_DNA"/>
</dbReference>
<accession>A0A139WQD2</accession>
<reference evidence="1 2" key="1">
    <citation type="journal article" date="2013" name="Genome Biol. Evol.">
        <title>Genomes of Stigonematalean cyanobacteria (subsection V) and the evolution of oxygenic photosynthesis from prokaryotes to plastids.</title>
        <authorList>
            <person name="Dagan T."/>
            <person name="Roettger M."/>
            <person name="Stucken K."/>
            <person name="Landan G."/>
            <person name="Koch R."/>
            <person name="Major P."/>
            <person name="Gould S.B."/>
            <person name="Goremykin V.V."/>
            <person name="Rippka R."/>
            <person name="Tandeau de Marsac N."/>
            <person name="Gugger M."/>
            <person name="Lockhart P.J."/>
            <person name="Allen J.F."/>
            <person name="Brune I."/>
            <person name="Maus I."/>
            <person name="Puhler A."/>
            <person name="Martin W.F."/>
        </authorList>
    </citation>
    <scope>NUCLEOTIDE SEQUENCE [LARGE SCALE GENOMIC DNA]</scope>
    <source>
        <strain evidence="1 2">PCC 7110</strain>
    </source>
</reference>